<evidence type="ECO:0000313" key="2">
    <source>
        <dbReference type="EMBL" id="TWG14408.1"/>
    </source>
</evidence>
<reference evidence="2 3" key="1">
    <citation type="submission" date="2019-06" db="EMBL/GenBank/DDBJ databases">
        <title>Sequencing the genomes of 1000 actinobacteria strains.</title>
        <authorList>
            <person name="Klenk H.-P."/>
        </authorList>
    </citation>
    <scope>NUCLEOTIDE SEQUENCE [LARGE SCALE GENOMIC DNA]</scope>
    <source>
        <strain evidence="2 3">DSM 43866</strain>
    </source>
</reference>
<keyword evidence="3" id="KW-1185">Reference proteome</keyword>
<organism evidence="2 3">
    <name type="scientific">Actinoplanes teichomyceticus</name>
    <dbReference type="NCBI Taxonomy" id="1867"/>
    <lineage>
        <taxon>Bacteria</taxon>
        <taxon>Bacillati</taxon>
        <taxon>Actinomycetota</taxon>
        <taxon>Actinomycetes</taxon>
        <taxon>Micromonosporales</taxon>
        <taxon>Micromonosporaceae</taxon>
        <taxon>Actinoplanes</taxon>
    </lineage>
</organism>
<evidence type="ECO:0008006" key="4">
    <source>
        <dbReference type="Google" id="ProtNLM"/>
    </source>
</evidence>
<comment type="caution">
    <text evidence="2">The sequence shown here is derived from an EMBL/GenBank/DDBJ whole genome shotgun (WGS) entry which is preliminary data.</text>
</comment>
<dbReference type="AlphaFoldDB" id="A0A561VS43"/>
<feature type="region of interest" description="Disordered" evidence="1">
    <location>
        <begin position="97"/>
        <end position="137"/>
    </location>
</feature>
<protein>
    <recommendedName>
        <fullName evidence="4">Protein kinase domain-containing protein</fullName>
    </recommendedName>
</protein>
<gene>
    <name evidence="2" type="ORF">FHX34_104708</name>
</gene>
<accession>A0A561VS43</accession>
<dbReference type="RefSeq" id="WP_122980380.1">
    <property type="nucleotide sequence ID" value="NZ_BOMX01000080.1"/>
</dbReference>
<sequence>MNPGYATTTPARFRISFEEAAARIAAAGTFAELIATTGLGIDRRAASGARYVSARSAYRQLAKIVHPDAAGAARVESATLAFARLGALYAERDSGVVHPHRPAGRAQQHPSTGRRQTARDRVRTDPGPVPHPKPWSRFDRRFAAGDVTDLFAEGDQLLKVPRDPADSDLLAVEAAALRRLRSHGRAGFRAYAPRLMDTFVHVDGAGHRRTVNVVTRQRGFRDLAATGDLDPADLVWIWRRLLAGLGWAHRAGVVHGAVFEEHVLVDPRPRGLILIDWCYAAPAGGRPKALIARREPEYPPEVPVGRPVTPATDIYLATRLMTRLFGPDMPHPLRRFADGCLHPAPRMRPQDAWRLLAEFDELIPQRYRI</sequence>
<dbReference type="InterPro" id="IPR011009">
    <property type="entry name" value="Kinase-like_dom_sf"/>
</dbReference>
<dbReference type="Proteomes" id="UP000320239">
    <property type="component" value="Unassembled WGS sequence"/>
</dbReference>
<name>A0A561VS43_ACTTI</name>
<dbReference type="EMBL" id="VIWY01000004">
    <property type="protein sequence ID" value="TWG14408.1"/>
    <property type="molecule type" value="Genomic_DNA"/>
</dbReference>
<evidence type="ECO:0000313" key="3">
    <source>
        <dbReference type="Proteomes" id="UP000320239"/>
    </source>
</evidence>
<dbReference type="SUPFAM" id="SSF56112">
    <property type="entry name" value="Protein kinase-like (PK-like)"/>
    <property type="match status" value="1"/>
</dbReference>
<dbReference type="Gene3D" id="1.10.510.10">
    <property type="entry name" value="Transferase(Phosphotransferase) domain 1"/>
    <property type="match status" value="1"/>
</dbReference>
<proteinExistence type="predicted"/>
<dbReference type="OrthoDB" id="4368010at2"/>
<evidence type="ECO:0000256" key="1">
    <source>
        <dbReference type="SAM" id="MobiDB-lite"/>
    </source>
</evidence>